<name>A0A9X4KFJ0_9BACL</name>
<gene>
    <name evidence="1" type="ORF">OMP38_10035</name>
</gene>
<comment type="caution">
    <text evidence="1">The sequence shown here is derived from an EMBL/GenBank/DDBJ whole genome shotgun (WGS) entry which is preliminary data.</text>
</comment>
<proteinExistence type="predicted"/>
<dbReference type="Gene3D" id="2.60.40.10">
    <property type="entry name" value="Immunoglobulins"/>
    <property type="match status" value="1"/>
</dbReference>
<dbReference type="AlphaFoldDB" id="A0A9X4KFJ0"/>
<dbReference type="InterPro" id="IPR013783">
    <property type="entry name" value="Ig-like_fold"/>
</dbReference>
<reference evidence="1 2" key="1">
    <citation type="submission" date="2022-10" db="EMBL/GenBank/DDBJ databases">
        <title>Comparative genomic analysis of Cohnella hashimotonis sp. nov., isolated from the International Space Station.</title>
        <authorList>
            <person name="Simpson A."/>
            <person name="Venkateswaran K."/>
        </authorList>
    </citation>
    <scope>NUCLEOTIDE SEQUENCE [LARGE SCALE GENOMIC DNA]</scope>
    <source>
        <strain evidence="1 2">DSM 18997</strain>
    </source>
</reference>
<dbReference type="Proteomes" id="UP001153387">
    <property type="component" value="Unassembled WGS sequence"/>
</dbReference>
<dbReference type="EMBL" id="JAPDHZ010000002">
    <property type="protein sequence ID" value="MDG0791172.1"/>
    <property type="molecule type" value="Genomic_DNA"/>
</dbReference>
<sequence length="277" mass="30292">MTAPPSALKAPSGIEIAEAFADTGEMNIRWKMNANYGEVKQYNVYVNDTFVGGKYDEVFYIKNLPARSGTIKVVPVGADGLEGDAAVLPFDLTNTVSNVRVDSTADGKLTIRWTNPSKPAGNLKINVDSVNAVTSKKPVKLNKVVSENTTSVTFDKMPVNGDGYVVTISPKRADAVAVSGSFIDTVAEPYAEKWYWEGDTLHLPMPETRDWRYLYVYEDGVLRSFPTTYGVGDKDRIIRGRSTKASLAFTSTAENVSVILEDYAGNRSEPVVLRGDN</sequence>
<organism evidence="1 2">
    <name type="scientific">Cohnella ginsengisoli</name>
    <dbReference type="NCBI Taxonomy" id="425004"/>
    <lineage>
        <taxon>Bacteria</taxon>
        <taxon>Bacillati</taxon>
        <taxon>Bacillota</taxon>
        <taxon>Bacilli</taxon>
        <taxon>Bacillales</taxon>
        <taxon>Paenibacillaceae</taxon>
        <taxon>Cohnella</taxon>
    </lineage>
</organism>
<accession>A0A9X4KFJ0</accession>
<evidence type="ECO:0000313" key="1">
    <source>
        <dbReference type="EMBL" id="MDG0791172.1"/>
    </source>
</evidence>
<protein>
    <submittedName>
        <fullName evidence="1">Uncharacterized protein</fullName>
    </submittedName>
</protein>
<evidence type="ECO:0000313" key="2">
    <source>
        <dbReference type="Proteomes" id="UP001153387"/>
    </source>
</evidence>
<keyword evidence="2" id="KW-1185">Reference proteome</keyword>
<dbReference type="RefSeq" id="WP_277564940.1">
    <property type="nucleotide sequence ID" value="NZ_JAPDHZ010000002.1"/>
</dbReference>